<evidence type="ECO:0000313" key="1">
    <source>
        <dbReference type="EMBL" id="CAG6463688.1"/>
    </source>
</evidence>
<reference evidence="1" key="1">
    <citation type="submission" date="2021-05" db="EMBL/GenBank/DDBJ databases">
        <authorList>
            <person name="Alioto T."/>
            <person name="Alioto T."/>
            <person name="Gomez Garrido J."/>
        </authorList>
    </citation>
    <scope>NUCLEOTIDE SEQUENCE</scope>
</reference>
<organism evidence="1">
    <name type="scientific">Culex pipiens</name>
    <name type="common">House mosquito</name>
    <dbReference type="NCBI Taxonomy" id="7175"/>
    <lineage>
        <taxon>Eukaryota</taxon>
        <taxon>Metazoa</taxon>
        <taxon>Ecdysozoa</taxon>
        <taxon>Arthropoda</taxon>
        <taxon>Hexapoda</taxon>
        <taxon>Insecta</taxon>
        <taxon>Pterygota</taxon>
        <taxon>Neoptera</taxon>
        <taxon>Endopterygota</taxon>
        <taxon>Diptera</taxon>
        <taxon>Nematocera</taxon>
        <taxon>Culicoidea</taxon>
        <taxon>Culicidae</taxon>
        <taxon>Culicinae</taxon>
        <taxon>Culicini</taxon>
        <taxon>Culex</taxon>
        <taxon>Culex</taxon>
    </lineage>
</organism>
<proteinExistence type="predicted"/>
<sequence length="114" mass="12847">MKTEQSTKMLQARDFNRASKPAYANCTDRPSHRATTARAQHQQQIITSCCIYASTQTLTRKIGPICQCGVFGKRPVQQGPKFWINFVSARNCFAKLDDVCREESAKSVDDSQNE</sequence>
<accession>A0A8D8AUF1</accession>
<dbReference type="EMBL" id="HBUE01049095">
    <property type="protein sequence ID" value="CAG6463678.1"/>
    <property type="molecule type" value="Transcribed_RNA"/>
</dbReference>
<protein>
    <submittedName>
        <fullName evidence="1">(northern house mosquito) hypothetical protein</fullName>
    </submittedName>
</protein>
<dbReference type="EMBL" id="HBUE01049098">
    <property type="protein sequence ID" value="CAG6463688.1"/>
    <property type="molecule type" value="Transcribed_RNA"/>
</dbReference>
<dbReference type="EMBL" id="HBUE01343686">
    <property type="protein sequence ID" value="CAG6599605.1"/>
    <property type="molecule type" value="Transcribed_RNA"/>
</dbReference>
<dbReference type="EMBL" id="HBUE01236771">
    <property type="protein sequence ID" value="CAG6547411.1"/>
    <property type="molecule type" value="Transcribed_RNA"/>
</dbReference>
<dbReference type="AlphaFoldDB" id="A0A8D8AUF1"/>
<name>A0A8D8AUF1_CULPI</name>